<keyword evidence="1" id="KW-0175">Coiled coil</keyword>
<feature type="region of interest" description="Disordered" evidence="2">
    <location>
        <begin position="935"/>
        <end position="970"/>
    </location>
</feature>
<feature type="coiled-coil region" evidence="1">
    <location>
        <begin position="1053"/>
        <end position="1115"/>
    </location>
</feature>
<dbReference type="KEGG" id="tet:TTHERM_00071060"/>
<sequence length="1219" mass="145482">MLLINFENIMMSFLQNLLNQLNSQNHSNKMTRSVYKKLPSKNQKVNKNKKENVVVIQAKQLTSSSRINTQKKQNKTKYITKKNKKVTPRQKISKISQNQPTSQDQPSNIQNKYNFKDIQRKMLYRKIQQNDSILKSKPYFNYFHCKDYEKDPRKCDNCFDSQITEENEMLYCEECNSFLHKLCYSVSQDQFDLINKQETEDECNFTFVKCESCLEREINPEIDIQCLICQRDIGMMKCFYFDSRRVKFSSKKNKQYSDYEYFIDKTPVLLLNEEQIKNNKYIKRVFAHPLCINSSSCLFIYHFKFLLIWDEEDYKKKSNQGKKYKCSQCNQGNGLLIQCEHQNKQFPSCKQFYHPLCAAEKKMIYYQQGMRLIHQNQSVRYSDKEENITYYYIICNNHIAQIFQQKQSYGFFNDKQQIYSQLKMNTEEEQKNYDDWIQQMIDEYGPQNKNKDQMSVQLNQNKEIKDSQISKDVLSHKIQDISVGISNLEQFYYQKNDPKRQKESKEPSSSIDSSQQEVSKKNNSVVQNQNQNQPASIHFSNWNQSNLKFESQHEKGKQKSQDLKNVQSDENKCDKFQAIDQNNQDDETDNIYKLNIFEQQRLIVKNDIDLKQQFQSNIKQNSLEKQKQIVNYKAIELEKIFLDKFMNQKKEFENKITQKKSLSNEKLENLQPKILNQKEQQKQTKSQKNIQNVLKRELGLDLPSPQKKKVKKLQQKKIFKANSDDEEQEEEKDFLQGNNNQETEIETRILDKQAKREKFNKKNINEKCNESKQSDESFQNTRESSSENSEQEQQNQLRRSSRVKRAPVSLDNNIFTIYEQKKSSLKEKDVTSNESKQSSSDTKQIEEINLFSSSTKKQKQTKNKPNSQKQNKFKKSKENIFSNDEEDKNIYQSNDEDSGLSDYFYSKSKPKKKIKWEDDQNQVKCEKSLKFDDLESSAEEGNKNKKNIQQKQKKINYRNLDQREDESLQEENSVYNNDSFQLMLDSSLTEQEELQDLGYIIDKLNQYENKENLESKQVEEDEDIEDDIPIDLPDLTSHFFYDEKEEQSQSKTIFQLESNINILEQKIFFLKEDSKLKKYSILNHQNFEMYQQKELKRLMSRKEMLEQQIQQKKKIKIEKYRQQLHYFDQILDLKCLPNIKSQNFQKCLKNNIDKQVPSFRLIKYKLSQNQDFSKEIPLNFQICDLNSKFEIIGFSTLTKVNIKQKEHANLIHNFFSFQK</sequence>
<proteinExistence type="predicted"/>
<feature type="compositionally biased region" description="Basic and acidic residues" evidence="2">
    <location>
        <begin position="763"/>
        <end position="775"/>
    </location>
</feature>
<dbReference type="RefSeq" id="XP_001007844.2">
    <property type="nucleotide sequence ID" value="XM_001007844.3"/>
</dbReference>
<dbReference type="STRING" id="312017.I7LTZ8"/>
<feature type="compositionally biased region" description="Basic residues" evidence="2">
    <location>
        <begin position="706"/>
        <end position="715"/>
    </location>
</feature>
<dbReference type="Proteomes" id="UP000009168">
    <property type="component" value="Unassembled WGS sequence"/>
</dbReference>
<feature type="compositionally biased region" description="Basic residues" evidence="2">
    <location>
        <begin position="81"/>
        <end position="92"/>
    </location>
</feature>
<feature type="region of interest" description="Disordered" evidence="2">
    <location>
        <begin position="549"/>
        <end position="569"/>
    </location>
</feature>
<feature type="region of interest" description="Disordered" evidence="2">
    <location>
        <begin position="496"/>
        <end position="524"/>
    </location>
</feature>
<feature type="compositionally biased region" description="Polar residues" evidence="2">
    <location>
        <begin position="832"/>
        <end position="842"/>
    </location>
</feature>
<evidence type="ECO:0000256" key="2">
    <source>
        <dbReference type="SAM" id="MobiDB-lite"/>
    </source>
</evidence>
<evidence type="ECO:0000313" key="4">
    <source>
        <dbReference type="Proteomes" id="UP000009168"/>
    </source>
</evidence>
<dbReference type="AlphaFoldDB" id="I7LTZ8"/>
<dbReference type="GeneID" id="7832587"/>
<name>I7LTZ8_TETTS</name>
<organism evidence="3 4">
    <name type="scientific">Tetrahymena thermophila (strain SB210)</name>
    <dbReference type="NCBI Taxonomy" id="312017"/>
    <lineage>
        <taxon>Eukaryota</taxon>
        <taxon>Sar</taxon>
        <taxon>Alveolata</taxon>
        <taxon>Ciliophora</taxon>
        <taxon>Intramacronucleata</taxon>
        <taxon>Oligohymenophorea</taxon>
        <taxon>Hymenostomatida</taxon>
        <taxon>Tetrahymenina</taxon>
        <taxon>Tetrahymenidae</taxon>
        <taxon>Tetrahymena</taxon>
    </lineage>
</organism>
<feature type="compositionally biased region" description="Basic residues" evidence="2">
    <location>
        <begin position="944"/>
        <end position="956"/>
    </location>
</feature>
<feature type="region of interest" description="Disordered" evidence="2">
    <location>
        <begin position="720"/>
        <end position="805"/>
    </location>
</feature>
<dbReference type="EMBL" id="GG662853">
    <property type="protein sequence ID" value="EAR87599.2"/>
    <property type="molecule type" value="Genomic_DNA"/>
</dbReference>
<feature type="compositionally biased region" description="Low complexity" evidence="2">
    <location>
        <begin position="782"/>
        <end position="798"/>
    </location>
</feature>
<keyword evidence="4" id="KW-1185">Reference proteome</keyword>
<dbReference type="Pfam" id="PF13832">
    <property type="entry name" value="zf-HC5HC2H_2"/>
    <property type="match status" value="1"/>
</dbReference>
<accession>I7LTZ8</accession>
<feature type="compositionally biased region" description="Basic and acidic residues" evidence="2">
    <location>
        <begin position="550"/>
        <end position="569"/>
    </location>
</feature>
<feature type="region of interest" description="Disordered" evidence="2">
    <location>
        <begin position="823"/>
        <end position="903"/>
    </location>
</feature>
<dbReference type="InParanoid" id="I7LTZ8"/>
<feature type="compositionally biased region" description="Low complexity" evidence="2">
    <location>
        <begin position="507"/>
        <end position="524"/>
    </location>
</feature>
<feature type="compositionally biased region" description="Basic and acidic residues" evidence="2">
    <location>
        <begin position="496"/>
        <end position="506"/>
    </location>
</feature>
<feature type="region of interest" description="Disordered" evidence="2">
    <location>
        <begin position="696"/>
        <end position="715"/>
    </location>
</feature>
<feature type="compositionally biased region" description="Polar residues" evidence="2">
    <location>
        <begin position="93"/>
        <end position="109"/>
    </location>
</feature>
<protein>
    <submittedName>
        <fullName evidence="3">PHD-zinc-finger-like domain protein</fullName>
    </submittedName>
</protein>
<feature type="compositionally biased region" description="Basic and acidic residues" evidence="2">
    <location>
        <begin position="745"/>
        <end position="757"/>
    </location>
</feature>
<evidence type="ECO:0000256" key="1">
    <source>
        <dbReference type="SAM" id="Coils"/>
    </source>
</evidence>
<evidence type="ECO:0000313" key="3">
    <source>
        <dbReference type="EMBL" id="EAR87599.2"/>
    </source>
</evidence>
<feature type="region of interest" description="Disordered" evidence="2">
    <location>
        <begin position="81"/>
        <end position="109"/>
    </location>
</feature>
<gene>
    <name evidence="3" type="ORF">TTHERM_00071060</name>
</gene>
<reference evidence="4" key="1">
    <citation type="journal article" date="2006" name="PLoS Biol.">
        <title>Macronuclear genome sequence of the ciliate Tetrahymena thermophila, a model eukaryote.</title>
        <authorList>
            <person name="Eisen J.A."/>
            <person name="Coyne R.S."/>
            <person name="Wu M."/>
            <person name="Wu D."/>
            <person name="Thiagarajan M."/>
            <person name="Wortman J.R."/>
            <person name="Badger J.H."/>
            <person name="Ren Q."/>
            <person name="Amedeo P."/>
            <person name="Jones K.M."/>
            <person name="Tallon L.J."/>
            <person name="Delcher A.L."/>
            <person name="Salzberg S.L."/>
            <person name="Silva J.C."/>
            <person name="Haas B.J."/>
            <person name="Majoros W.H."/>
            <person name="Farzad M."/>
            <person name="Carlton J.M."/>
            <person name="Smith R.K. Jr."/>
            <person name="Garg J."/>
            <person name="Pearlman R.E."/>
            <person name="Karrer K.M."/>
            <person name="Sun L."/>
            <person name="Manning G."/>
            <person name="Elde N.C."/>
            <person name="Turkewitz A.P."/>
            <person name="Asai D.J."/>
            <person name="Wilkes D.E."/>
            <person name="Wang Y."/>
            <person name="Cai H."/>
            <person name="Collins K."/>
            <person name="Stewart B.A."/>
            <person name="Lee S.R."/>
            <person name="Wilamowska K."/>
            <person name="Weinberg Z."/>
            <person name="Ruzzo W.L."/>
            <person name="Wloga D."/>
            <person name="Gaertig J."/>
            <person name="Frankel J."/>
            <person name="Tsao C.-C."/>
            <person name="Gorovsky M.A."/>
            <person name="Keeling P.J."/>
            <person name="Waller R.F."/>
            <person name="Patron N.J."/>
            <person name="Cherry J.M."/>
            <person name="Stover N.A."/>
            <person name="Krieger C.J."/>
            <person name="del Toro C."/>
            <person name="Ryder H.F."/>
            <person name="Williamson S.C."/>
            <person name="Barbeau R.A."/>
            <person name="Hamilton E.P."/>
            <person name="Orias E."/>
        </authorList>
    </citation>
    <scope>NUCLEOTIDE SEQUENCE [LARGE SCALE GENOMIC DNA]</scope>
    <source>
        <strain evidence="4">SB210</strain>
    </source>
</reference>